<evidence type="ECO:0008006" key="4">
    <source>
        <dbReference type="Google" id="ProtNLM"/>
    </source>
</evidence>
<feature type="transmembrane region" description="Helical" evidence="1">
    <location>
        <begin position="12"/>
        <end position="34"/>
    </location>
</feature>
<keyword evidence="1" id="KW-0472">Membrane</keyword>
<comment type="caution">
    <text evidence="2">The sequence shown here is derived from an EMBL/GenBank/DDBJ whole genome shotgun (WGS) entry which is preliminary data.</text>
</comment>
<protein>
    <recommendedName>
        <fullName evidence="4">DUF3955 domain-containing protein</fullName>
    </recommendedName>
</protein>
<dbReference type="STRING" id="1236973.JCM9157_2140"/>
<organism evidence="2 3">
    <name type="scientific">Halalkalibacter akibai (strain ATCC 43226 / DSM 21942 / CIP 109018 / JCM 9157 / 1139)</name>
    <name type="common">Bacillus akibai</name>
    <dbReference type="NCBI Taxonomy" id="1236973"/>
    <lineage>
        <taxon>Bacteria</taxon>
        <taxon>Bacillati</taxon>
        <taxon>Bacillota</taxon>
        <taxon>Bacilli</taxon>
        <taxon>Bacillales</taxon>
        <taxon>Bacillaceae</taxon>
        <taxon>Halalkalibacter</taxon>
    </lineage>
</organism>
<dbReference type="Proteomes" id="UP000018896">
    <property type="component" value="Unassembled WGS sequence"/>
</dbReference>
<dbReference type="EMBL" id="BAUV01000014">
    <property type="protein sequence ID" value="GAE35047.1"/>
    <property type="molecule type" value="Genomic_DNA"/>
</dbReference>
<keyword evidence="3" id="KW-1185">Reference proteome</keyword>
<evidence type="ECO:0000313" key="3">
    <source>
        <dbReference type="Proteomes" id="UP000018896"/>
    </source>
</evidence>
<dbReference type="AlphaFoldDB" id="W4QT23"/>
<sequence>MNKNNLMKNLKYKILVVLFLVSSLMLGIGTYAFAYEALLWGIPLAITGFYLSFMSVVLLLLFWIDKKNLI</sequence>
<proteinExistence type="predicted"/>
<gene>
    <name evidence="2" type="ORF">JCM9157_2140</name>
</gene>
<evidence type="ECO:0000313" key="2">
    <source>
        <dbReference type="EMBL" id="GAE35047.1"/>
    </source>
</evidence>
<name>W4QT23_HALA3</name>
<evidence type="ECO:0000256" key="1">
    <source>
        <dbReference type="SAM" id="Phobius"/>
    </source>
</evidence>
<feature type="transmembrane region" description="Helical" evidence="1">
    <location>
        <begin position="40"/>
        <end position="64"/>
    </location>
</feature>
<dbReference type="RefSeq" id="WP_035664263.1">
    <property type="nucleotide sequence ID" value="NZ_BAUV01000014.1"/>
</dbReference>
<keyword evidence="1" id="KW-0812">Transmembrane</keyword>
<reference evidence="2 3" key="1">
    <citation type="journal article" date="2014" name="Genome Announc.">
        <title>Draft Genome Sequences of Three Alkaliphilic Bacillus Strains, Bacillus wakoensis JCM 9140T, Bacillus akibai JCM 9157T, and Bacillus hemicellulosilyticus JCM 9152T.</title>
        <authorList>
            <person name="Yuki M."/>
            <person name="Oshima K."/>
            <person name="Suda W."/>
            <person name="Oshida Y."/>
            <person name="Kitamura K."/>
            <person name="Iida T."/>
            <person name="Hattori M."/>
            <person name="Ohkuma M."/>
        </authorList>
    </citation>
    <scope>NUCLEOTIDE SEQUENCE [LARGE SCALE GENOMIC DNA]</scope>
    <source>
        <strain evidence="2 3">JCM 9157</strain>
    </source>
</reference>
<accession>W4QT23</accession>
<keyword evidence="1" id="KW-1133">Transmembrane helix</keyword>